<evidence type="ECO:0000256" key="3">
    <source>
        <dbReference type="ARBA" id="ARBA00022552"/>
    </source>
</evidence>
<dbReference type="AlphaFoldDB" id="A0A811ZW63"/>
<evidence type="ECO:0000256" key="5">
    <source>
        <dbReference type="ARBA" id="ARBA00040221"/>
    </source>
</evidence>
<keyword evidence="2" id="KW-0690">Ribosome biogenesis</keyword>
<dbReference type="GO" id="GO:0000470">
    <property type="term" value="P:maturation of LSU-rRNA"/>
    <property type="evidence" value="ECO:0007669"/>
    <property type="project" value="TreeGrafter"/>
</dbReference>
<evidence type="ECO:0000256" key="8">
    <source>
        <dbReference type="SAM" id="MobiDB-lite"/>
    </source>
</evidence>
<gene>
    <name evidence="10" type="ORF">NYPRO_LOCUS26252</name>
</gene>
<evidence type="ECO:0000256" key="4">
    <source>
        <dbReference type="ARBA" id="ARBA00037314"/>
    </source>
</evidence>
<dbReference type="GO" id="GO:0042134">
    <property type="term" value="F:rRNA primary transcript binding"/>
    <property type="evidence" value="ECO:0007669"/>
    <property type="project" value="InterPro"/>
</dbReference>
<evidence type="ECO:0000256" key="2">
    <source>
        <dbReference type="ARBA" id="ARBA00022517"/>
    </source>
</evidence>
<comment type="caution">
    <text evidence="10">The sequence shown here is derived from an EMBL/GenBank/DDBJ whole genome shotgun (WGS) entry which is preliminary data.</text>
</comment>
<dbReference type="PROSITE" id="PS50833">
    <property type="entry name" value="BRIX"/>
    <property type="match status" value="1"/>
</dbReference>
<protein>
    <recommendedName>
        <fullName evidence="5">Ribosome production factor 1</fullName>
    </recommendedName>
    <alternativeName>
        <fullName evidence="7">Brix domain-containing protein 5</fullName>
    </alternativeName>
    <alternativeName>
        <fullName evidence="6">Ribosome biogenesis protein RPF1</fullName>
    </alternativeName>
</protein>
<comment type="subcellular location">
    <subcellularLocation>
        <location evidence="1">Nucleus</location>
        <location evidence="1">Nucleolus</location>
    </subcellularLocation>
</comment>
<dbReference type="SMART" id="SM00879">
    <property type="entry name" value="Brix"/>
    <property type="match status" value="1"/>
</dbReference>
<evidence type="ECO:0000256" key="6">
    <source>
        <dbReference type="ARBA" id="ARBA00042600"/>
    </source>
</evidence>
<proteinExistence type="predicted"/>
<dbReference type="GO" id="GO:0030687">
    <property type="term" value="C:preribosome, large subunit precursor"/>
    <property type="evidence" value="ECO:0007669"/>
    <property type="project" value="TreeGrafter"/>
</dbReference>
<dbReference type="GO" id="GO:0000460">
    <property type="term" value="P:maturation of 5.8S rRNA"/>
    <property type="evidence" value="ECO:0007669"/>
    <property type="project" value="TreeGrafter"/>
</dbReference>
<evidence type="ECO:0000259" key="9">
    <source>
        <dbReference type="PROSITE" id="PS50833"/>
    </source>
</evidence>
<dbReference type="Proteomes" id="UP000645828">
    <property type="component" value="Unassembled WGS sequence"/>
</dbReference>
<keyword evidence="11" id="KW-1185">Reference proteome</keyword>
<dbReference type="PANTHER" id="PTHR22734">
    <property type="entry name" value="U3 SMALL NUCLEOLAR RIBONUCLEOPROTEIN PROTEIN IMP4"/>
    <property type="match status" value="1"/>
</dbReference>
<dbReference type="GO" id="GO:0005730">
    <property type="term" value="C:nucleolus"/>
    <property type="evidence" value="ECO:0007669"/>
    <property type="project" value="UniProtKB-SubCell"/>
</dbReference>
<dbReference type="FunFam" id="3.40.50.10480:FF:000002">
    <property type="entry name" value="Ribosome production factor 1"/>
    <property type="match status" value="1"/>
</dbReference>
<feature type="region of interest" description="Disordered" evidence="8">
    <location>
        <begin position="21"/>
        <end position="43"/>
    </location>
</feature>
<sequence>MFTRWRQQQRKEKLAIKKKLKKEREALGDEAPPEPTPKTIDNQRVYDETIVDPNDEEVASDEAADEFASYFNRQTSPKILITTSDRPRGRTCISRDFTDLIVINEDRKIPNGLILSHLPSGPTAHFKMSSVRLRKEIKRRGKDPTEHIREVILNNFTTRLGHSIGRMFASLFPHNPQFIGRQVATFHNQRDYIFFRFHRYIFKSEKKVRIQELGPRFTLKLRSLQKGTFDSKYGEYEWVHKPREMDTSRRKFHL</sequence>
<accession>A0A811ZW63</accession>
<evidence type="ECO:0000256" key="1">
    <source>
        <dbReference type="ARBA" id="ARBA00004604"/>
    </source>
</evidence>
<keyword evidence="3" id="KW-0698">rRNA processing</keyword>
<dbReference type="PANTHER" id="PTHR22734:SF3">
    <property type="entry name" value="RIBOSOME PRODUCTION FACTOR 1"/>
    <property type="match status" value="1"/>
</dbReference>
<dbReference type="Pfam" id="PF04427">
    <property type="entry name" value="Brix"/>
    <property type="match status" value="1"/>
</dbReference>
<dbReference type="InterPro" id="IPR044281">
    <property type="entry name" value="IMP4/RPF1"/>
</dbReference>
<name>A0A811ZW63_NYCPR</name>
<dbReference type="Gene3D" id="3.40.50.10480">
    <property type="entry name" value="Probable brix-domain ribosomal biogenesis protein"/>
    <property type="match status" value="1"/>
</dbReference>
<feature type="domain" description="Brix" evidence="9">
    <location>
        <begin position="37"/>
        <end position="230"/>
    </location>
</feature>
<organism evidence="10 11">
    <name type="scientific">Nyctereutes procyonoides</name>
    <name type="common">Raccoon dog</name>
    <name type="synonym">Canis procyonoides</name>
    <dbReference type="NCBI Taxonomy" id="34880"/>
    <lineage>
        <taxon>Eukaryota</taxon>
        <taxon>Metazoa</taxon>
        <taxon>Chordata</taxon>
        <taxon>Craniata</taxon>
        <taxon>Vertebrata</taxon>
        <taxon>Euteleostomi</taxon>
        <taxon>Mammalia</taxon>
        <taxon>Eutheria</taxon>
        <taxon>Laurasiatheria</taxon>
        <taxon>Carnivora</taxon>
        <taxon>Caniformia</taxon>
        <taxon>Canidae</taxon>
        <taxon>Nyctereutes</taxon>
    </lineage>
</organism>
<evidence type="ECO:0000313" key="11">
    <source>
        <dbReference type="Proteomes" id="UP000645828"/>
    </source>
</evidence>
<evidence type="ECO:0000313" key="10">
    <source>
        <dbReference type="EMBL" id="CAD7693460.1"/>
    </source>
</evidence>
<reference evidence="10" key="1">
    <citation type="submission" date="2020-12" db="EMBL/GenBank/DDBJ databases">
        <authorList>
            <consortium name="Molecular Ecology Group"/>
        </authorList>
    </citation>
    <scope>NUCLEOTIDE SEQUENCE</scope>
    <source>
        <strain evidence="10">TBG_1078</strain>
    </source>
</reference>
<evidence type="ECO:0000256" key="7">
    <source>
        <dbReference type="ARBA" id="ARBA00043178"/>
    </source>
</evidence>
<dbReference type="EMBL" id="CAJHUB010000780">
    <property type="protein sequence ID" value="CAD7693460.1"/>
    <property type="molecule type" value="Genomic_DNA"/>
</dbReference>
<comment type="function">
    <text evidence="4">May be required for ribosome biogenesis.</text>
</comment>
<dbReference type="InterPro" id="IPR007109">
    <property type="entry name" value="Brix"/>
</dbReference>
<dbReference type="SUPFAM" id="SSF52954">
    <property type="entry name" value="Class II aaRS ABD-related"/>
    <property type="match status" value="1"/>
</dbReference>